<sequence length="80" mass="9238">MEMTHIMIGIYNIVLILAVLVFMLKKRQYKVVTVLVVSLIYAILISFTSYMSLLSYKINILIFIFLGISLFLAGIFEKEK</sequence>
<keyword evidence="1" id="KW-1133">Transmembrane helix</keyword>
<comment type="caution">
    <text evidence="2">The sequence shown here is derived from an EMBL/GenBank/DDBJ whole genome shotgun (WGS) entry which is preliminary data.</text>
</comment>
<dbReference type="AlphaFoldDB" id="A0A1E8BRM5"/>
<dbReference type="PATRIC" id="fig|86662.27.peg.1123"/>
<feature type="transmembrane region" description="Helical" evidence="1">
    <location>
        <begin position="58"/>
        <end position="76"/>
    </location>
</feature>
<evidence type="ECO:0000256" key="1">
    <source>
        <dbReference type="SAM" id="Phobius"/>
    </source>
</evidence>
<keyword evidence="1" id="KW-0812">Transmembrane</keyword>
<feature type="transmembrane region" description="Helical" evidence="1">
    <location>
        <begin position="6"/>
        <end position="24"/>
    </location>
</feature>
<feature type="transmembrane region" description="Helical" evidence="1">
    <location>
        <begin position="31"/>
        <end position="52"/>
    </location>
</feature>
<organism evidence="2 3">
    <name type="scientific">Bacillus mycoides</name>
    <dbReference type="NCBI Taxonomy" id="1405"/>
    <lineage>
        <taxon>Bacteria</taxon>
        <taxon>Bacillati</taxon>
        <taxon>Bacillota</taxon>
        <taxon>Bacilli</taxon>
        <taxon>Bacillales</taxon>
        <taxon>Bacillaceae</taxon>
        <taxon>Bacillus</taxon>
        <taxon>Bacillus cereus group</taxon>
    </lineage>
</organism>
<protein>
    <submittedName>
        <fullName evidence="2">Uncharacterized protein</fullName>
    </submittedName>
</protein>
<gene>
    <name evidence="2" type="ORF">BWGOE11_12620</name>
</gene>
<dbReference type="Proteomes" id="UP000175835">
    <property type="component" value="Unassembled WGS sequence"/>
</dbReference>
<proteinExistence type="predicted"/>
<reference evidence="2 3" key="1">
    <citation type="submission" date="2016-05" db="EMBL/GenBank/DDBJ databases">
        <title>Bacillus thuringiensis and Bacillus weihenstephanensis as novel biocontrol agents of wilt causing Verticillium species.</title>
        <authorList>
            <person name="Hollensteiner J."/>
            <person name="Wemheuer F."/>
            <person name="Harting R."/>
            <person name="Kolarzyk A."/>
            <person name="Diaz-Valerio S."/>
            <person name="Poehlein A."/>
            <person name="Brzuszkiewicz E."/>
            <person name="Nesemann K."/>
            <person name="Braus-Stromeyer S."/>
            <person name="Braus G."/>
            <person name="Daniel R."/>
            <person name="Liesegang H."/>
        </authorList>
    </citation>
    <scope>NUCLEOTIDE SEQUENCE [LARGE SCALE GENOMIC DNA]</scope>
    <source>
        <strain evidence="2 3">GOE11</strain>
    </source>
</reference>
<evidence type="ECO:0000313" key="3">
    <source>
        <dbReference type="Proteomes" id="UP000175835"/>
    </source>
</evidence>
<keyword evidence="1" id="KW-0472">Membrane</keyword>
<accession>A0A1E8BRM5</accession>
<name>A0A1E8BRM5_BACMY</name>
<evidence type="ECO:0000313" key="2">
    <source>
        <dbReference type="EMBL" id="OFD97897.1"/>
    </source>
</evidence>
<dbReference type="EMBL" id="LXLX01000021">
    <property type="protein sequence ID" value="OFD97897.1"/>
    <property type="molecule type" value="Genomic_DNA"/>
</dbReference>